<dbReference type="Proteomes" id="UP000033754">
    <property type="component" value="Unassembled WGS sequence"/>
</dbReference>
<name>A0A0F3NMF3_ANAPH</name>
<evidence type="ECO:0000313" key="1">
    <source>
        <dbReference type="EMBL" id="KJV68054.1"/>
    </source>
</evidence>
<sequence>MLREFYSSASNGRSRFPISLLLWLFVRPVLQGQCGFRWSVVCC</sequence>
<protein>
    <submittedName>
        <fullName evidence="1">Uncharacterized protein</fullName>
    </submittedName>
</protein>
<proteinExistence type="predicted"/>
<dbReference type="PATRIC" id="fig|1359161.3.peg.684"/>
<gene>
    <name evidence="1" type="ORF">EPHNCH_0603</name>
</gene>
<dbReference type="EMBL" id="LANT01000002">
    <property type="protein sequence ID" value="KJV68054.1"/>
    <property type="molecule type" value="Genomic_DNA"/>
</dbReference>
<accession>A0A0F3NMF3</accession>
<reference evidence="1 2" key="1">
    <citation type="submission" date="2015-01" db="EMBL/GenBank/DDBJ databases">
        <title>Genome Sequencing of Rickettsiales.</title>
        <authorList>
            <person name="Daugherty S.C."/>
            <person name="Su Q."/>
            <person name="Abolude K."/>
            <person name="Beier-Sexton M."/>
            <person name="Carlyon J.A."/>
            <person name="Carter R."/>
            <person name="Day N.P."/>
            <person name="Dumler S.J."/>
            <person name="Dyachenko V."/>
            <person name="Godinez A."/>
            <person name="Kurtti T.J."/>
            <person name="Lichay M."/>
            <person name="Mullins K.E."/>
            <person name="Ott S."/>
            <person name="Pappas-Brown V."/>
            <person name="Paris D.H."/>
            <person name="Patel P."/>
            <person name="Richards A.L."/>
            <person name="Sadzewicz L."/>
            <person name="Sears K."/>
            <person name="Seidman D."/>
            <person name="Sengamalay N."/>
            <person name="Stenos J."/>
            <person name="Tallon L.J."/>
            <person name="Vincent G."/>
            <person name="Fraser C.M."/>
            <person name="Munderloh U."/>
            <person name="Dunning-Hotopp J.C."/>
        </authorList>
    </citation>
    <scope>NUCLEOTIDE SEQUENCE [LARGE SCALE GENOMIC DNA]</scope>
    <source>
        <strain evidence="1 2">NCH-1</strain>
    </source>
</reference>
<dbReference type="AlphaFoldDB" id="A0A0F3NMF3"/>
<comment type="caution">
    <text evidence="1">The sequence shown here is derived from an EMBL/GenBank/DDBJ whole genome shotgun (WGS) entry which is preliminary data.</text>
</comment>
<organism evidence="1 2">
    <name type="scientific">Anaplasma phagocytophilum str. NCH-1</name>
    <dbReference type="NCBI Taxonomy" id="1359161"/>
    <lineage>
        <taxon>Bacteria</taxon>
        <taxon>Pseudomonadati</taxon>
        <taxon>Pseudomonadota</taxon>
        <taxon>Alphaproteobacteria</taxon>
        <taxon>Rickettsiales</taxon>
        <taxon>Anaplasmataceae</taxon>
        <taxon>Anaplasma</taxon>
        <taxon>phagocytophilum group</taxon>
    </lineage>
</organism>
<evidence type="ECO:0000313" key="2">
    <source>
        <dbReference type="Proteomes" id="UP000033754"/>
    </source>
</evidence>